<dbReference type="SMR" id="A0A0H3K3G5"/>
<dbReference type="eggNOG" id="ENOG503401M">
    <property type="taxonomic scope" value="Bacteria"/>
</dbReference>
<gene>
    <name evidence="1" type="ordered locus">syc1645_c</name>
</gene>
<dbReference type="Proteomes" id="UP000001175">
    <property type="component" value="Chromosome"/>
</dbReference>
<dbReference type="RefSeq" id="WP_011243955.1">
    <property type="nucleotide sequence ID" value="NC_006576.1"/>
</dbReference>
<reference evidence="1 2" key="1">
    <citation type="journal article" date="2007" name="Photosyn. Res.">
        <title>Complete nucleotide sequence of the freshwater unicellular cyanobacterium Synechococcus elongatus PCC 6301 chromosome: gene content and organization.</title>
        <authorList>
            <person name="Sugita C."/>
            <person name="Ogata K."/>
            <person name="Shikata M."/>
            <person name="Jikuya H."/>
            <person name="Takano J."/>
            <person name="Furumichi M."/>
            <person name="Kanehisa M."/>
            <person name="Omata T."/>
            <person name="Sugiura M."/>
            <person name="Sugita M."/>
        </authorList>
    </citation>
    <scope>NUCLEOTIDE SEQUENCE [LARGE SCALE GENOMIC DNA]</scope>
    <source>
        <strain evidence="2">ATCC 27144 / PCC 6301 / SAUG 1402/1</strain>
    </source>
</reference>
<proteinExistence type="predicted"/>
<sequence>MSRTRYDYAQKIATFLRTHDEPVHAKDIYELFNVSQGTVRKHLKNYLDANPNAKAKVTGVYPVNYSEEISSFLAENIGAIDVEDIYNLFKVTPGTVDNYLREHLHQYPNDIPRIIGFYPKAETVVALAETEIGLVTGENLFEINAHCKRTIDAITKPKHYKFIEGLLQSYLEEDGQTIRVSKNQLINSLYENYVDFVHESDNGIISRAGGINEKILIRGLENAGMVLGQNFKKTGNNSEGDLQVECRAQNSTKILYCEVKSYAARERLLRGIQDIPHPDKVAVGFFLDPDEFNPDRTQTLLAAGPLAIYMPDVTYEALSANSIIQTTRRQDMLYRPLSRFIDDMCNFSRSGNLPRYLQRHEN</sequence>
<dbReference type="KEGG" id="syc:syc1645_c"/>
<evidence type="ECO:0000313" key="1">
    <source>
        <dbReference type="EMBL" id="BAD79835.1"/>
    </source>
</evidence>
<dbReference type="EMBL" id="AP008231">
    <property type="protein sequence ID" value="BAD79835.1"/>
    <property type="molecule type" value="Genomic_DNA"/>
</dbReference>
<name>A0A0H3K3G5_SYNP6</name>
<dbReference type="AlphaFoldDB" id="A0A0H3K3G5"/>
<accession>A0A0H3K3G5</accession>
<organism evidence="1 2">
    <name type="scientific">Synechococcus sp. (strain ATCC 27144 / PCC 6301 / SAUG 1402/1)</name>
    <name type="common">Anacystis nidulans</name>
    <dbReference type="NCBI Taxonomy" id="269084"/>
    <lineage>
        <taxon>Bacteria</taxon>
        <taxon>Bacillati</taxon>
        <taxon>Cyanobacteriota</taxon>
        <taxon>Cyanophyceae</taxon>
        <taxon>Synechococcales</taxon>
        <taxon>Synechococcaceae</taxon>
        <taxon>Synechococcus</taxon>
    </lineage>
</organism>
<evidence type="ECO:0000313" key="2">
    <source>
        <dbReference type="Proteomes" id="UP000001175"/>
    </source>
</evidence>
<dbReference type="REBASE" id="28330">
    <property type="entry name" value="SelBORF1644P"/>
</dbReference>
<protein>
    <submittedName>
        <fullName evidence="1">Uncharacterized protein</fullName>
    </submittedName>
</protein>
<dbReference type="GeneID" id="72431352"/>